<organism evidence="1 2">
    <name type="scientific">Polymorphobacter multimanifer</name>
    <dbReference type="NCBI Taxonomy" id="1070431"/>
    <lineage>
        <taxon>Bacteria</taxon>
        <taxon>Pseudomonadati</taxon>
        <taxon>Pseudomonadota</taxon>
        <taxon>Alphaproteobacteria</taxon>
        <taxon>Sphingomonadales</taxon>
        <taxon>Sphingosinicellaceae</taxon>
        <taxon>Polymorphobacter</taxon>
    </lineage>
</organism>
<reference evidence="1 2" key="1">
    <citation type="submission" date="2020-08" db="EMBL/GenBank/DDBJ databases">
        <title>Genomic Encyclopedia of Type Strains, Phase IV (KMG-IV): sequencing the most valuable type-strain genomes for metagenomic binning, comparative biology and taxonomic classification.</title>
        <authorList>
            <person name="Goeker M."/>
        </authorList>
    </citation>
    <scope>NUCLEOTIDE SEQUENCE [LARGE SCALE GENOMIC DNA]</scope>
    <source>
        <strain evidence="1 2">DSM 102189</strain>
    </source>
</reference>
<dbReference type="RefSeq" id="WP_184201180.1">
    <property type="nucleotide sequence ID" value="NZ_BMOX01000004.1"/>
</dbReference>
<evidence type="ECO:0000313" key="1">
    <source>
        <dbReference type="EMBL" id="MBB6228579.1"/>
    </source>
</evidence>
<dbReference type="AlphaFoldDB" id="A0A841L6J5"/>
<keyword evidence="2" id="KW-1185">Reference proteome</keyword>
<gene>
    <name evidence="1" type="ORF">FHS79_002769</name>
</gene>
<name>A0A841L6J5_9SPHN</name>
<dbReference type="Proteomes" id="UP000538147">
    <property type="component" value="Unassembled WGS sequence"/>
</dbReference>
<comment type="caution">
    <text evidence="1">The sequence shown here is derived from an EMBL/GenBank/DDBJ whole genome shotgun (WGS) entry which is preliminary data.</text>
</comment>
<dbReference type="EMBL" id="JACIIV010000021">
    <property type="protein sequence ID" value="MBB6228579.1"/>
    <property type="molecule type" value="Genomic_DNA"/>
</dbReference>
<accession>A0A841L6J5</accession>
<protein>
    <submittedName>
        <fullName evidence="1">Uncharacterized protein</fullName>
    </submittedName>
</protein>
<proteinExistence type="predicted"/>
<evidence type="ECO:0000313" key="2">
    <source>
        <dbReference type="Proteomes" id="UP000538147"/>
    </source>
</evidence>
<sequence length="214" mass="23166">MSYDTAFRFQQAVDPSALSTLTSAVHGLSAAIEDCRRSGNAAETDPAVLMLARHLGAVATANGRSDAALRQDCMEAISDLRRKPMLVTLAYRGVAYDADAKKAFHSEGRKALSRLAEALGFERSEFDIRSSPGGIAVSGEIILHSDELYVSMSCGGFSQNGEIMYRRCNGRRDYSGMRNHYAGIRELTKPGVFAARLCRDLGLAVPVSDDRLVA</sequence>